<dbReference type="GO" id="GO:0009252">
    <property type="term" value="P:peptidoglycan biosynthetic process"/>
    <property type="evidence" value="ECO:0007669"/>
    <property type="project" value="UniProtKB-UniRule"/>
</dbReference>
<keyword evidence="7 8" id="KW-0573">Peptidoglycan synthesis</keyword>
<name>A0A0G0WAC7_UNCC2</name>
<proteinExistence type="inferred from homology"/>
<evidence type="ECO:0000256" key="5">
    <source>
        <dbReference type="ARBA" id="ARBA00022741"/>
    </source>
</evidence>
<dbReference type="InterPro" id="IPR013221">
    <property type="entry name" value="Mur_ligase_cen"/>
</dbReference>
<dbReference type="InterPro" id="IPR004101">
    <property type="entry name" value="Mur_ligase_C"/>
</dbReference>
<dbReference type="SUPFAM" id="SSF53623">
    <property type="entry name" value="MurD-like peptide ligases, catalytic domain"/>
    <property type="match status" value="1"/>
</dbReference>
<dbReference type="EMBL" id="LCBL01000003">
    <property type="protein sequence ID" value="KKS09032.1"/>
    <property type="molecule type" value="Genomic_DNA"/>
</dbReference>
<dbReference type="Pfam" id="PF02875">
    <property type="entry name" value="Mur_ligase_C"/>
    <property type="match status" value="1"/>
</dbReference>
<dbReference type="Proteomes" id="UP000033869">
    <property type="component" value="Unassembled WGS sequence"/>
</dbReference>
<keyword evidence="7 8" id="KW-0133">Cell shape</keyword>
<keyword evidence="7 8" id="KW-0132">Cell division</keyword>
<evidence type="ECO:0000256" key="4">
    <source>
        <dbReference type="ARBA" id="ARBA00022598"/>
    </source>
</evidence>
<evidence type="ECO:0000256" key="8">
    <source>
        <dbReference type="RuleBase" id="RU003664"/>
    </source>
</evidence>
<feature type="binding site" evidence="7">
    <location>
        <begin position="122"/>
        <end position="128"/>
    </location>
    <ligand>
        <name>ATP</name>
        <dbReference type="ChEBI" id="CHEBI:30616"/>
    </ligand>
</feature>
<dbReference type="GO" id="GO:0005524">
    <property type="term" value="F:ATP binding"/>
    <property type="evidence" value="ECO:0007669"/>
    <property type="project" value="UniProtKB-UniRule"/>
</dbReference>
<feature type="region of interest" description="Disordered" evidence="9">
    <location>
        <begin position="163"/>
        <end position="182"/>
    </location>
</feature>
<dbReference type="UniPathway" id="UPA00219"/>
<keyword evidence="6 7" id="KW-0067">ATP-binding</keyword>
<feature type="compositionally biased region" description="Polar residues" evidence="9">
    <location>
        <begin position="163"/>
        <end position="180"/>
    </location>
</feature>
<keyword evidence="7 8" id="KW-0961">Cell wall biogenesis/degradation</keyword>
<dbReference type="PATRIC" id="fig|1618344.3.peg.736"/>
<keyword evidence="3 7" id="KW-0963">Cytoplasm</keyword>
<dbReference type="InterPro" id="IPR036565">
    <property type="entry name" value="Mur-like_cat_sf"/>
</dbReference>
<dbReference type="SUPFAM" id="SSF51984">
    <property type="entry name" value="MurCD N-terminal domain"/>
    <property type="match status" value="1"/>
</dbReference>
<evidence type="ECO:0000256" key="7">
    <source>
        <dbReference type="HAMAP-Rule" id="MF_00639"/>
    </source>
</evidence>
<comment type="catalytic activity">
    <reaction evidence="7 8">
        <text>UDP-N-acetyl-alpha-D-muramoyl-L-alanine + D-glutamate + ATP = UDP-N-acetyl-alpha-D-muramoyl-L-alanyl-D-glutamate + ADP + phosphate + H(+)</text>
        <dbReference type="Rhea" id="RHEA:16429"/>
        <dbReference type="ChEBI" id="CHEBI:15378"/>
        <dbReference type="ChEBI" id="CHEBI:29986"/>
        <dbReference type="ChEBI" id="CHEBI:30616"/>
        <dbReference type="ChEBI" id="CHEBI:43474"/>
        <dbReference type="ChEBI" id="CHEBI:83898"/>
        <dbReference type="ChEBI" id="CHEBI:83900"/>
        <dbReference type="ChEBI" id="CHEBI:456216"/>
        <dbReference type="EC" id="6.3.2.9"/>
    </reaction>
</comment>
<dbReference type="InterPro" id="IPR005762">
    <property type="entry name" value="MurD"/>
</dbReference>
<evidence type="ECO:0000256" key="9">
    <source>
        <dbReference type="SAM" id="MobiDB-lite"/>
    </source>
</evidence>
<keyword evidence="4 7" id="KW-0436">Ligase</keyword>
<dbReference type="PANTHER" id="PTHR43692">
    <property type="entry name" value="UDP-N-ACETYLMURAMOYLALANINE--D-GLUTAMATE LIGASE"/>
    <property type="match status" value="1"/>
</dbReference>
<evidence type="ECO:0000313" key="12">
    <source>
        <dbReference type="EMBL" id="KKS09032.1"/>
    </source>
</evidence>
<evidence type="ECO:0000256" key="6">
    <source>
        <dbReference type="ARBA" id="ARBA00022840"/>
    </source>
</evidence>
<keyword evidence="5 7" id="KW-0547">Nucleotide-binding</keyword>
<comment type="function">
    <text evidence="7 8">Cell wall formation. Catalyzes the addition of glutamate to the nucleotide precursor UDP-N-acetylmuramoyl-L-alanine (UMA).</text>
</comment>
<dbReference type="InterPro" id="IPR036615">
    <property type="entry name" value="Mur_ligase_C_dom_sf"/>
</dbReference>
<dbReference type="PANTHER" id="PTHR43692:SF1">
    <property type="entry name" value="UDP-N-ACETYLMURAMOYLALANINE--D-GLUTAMATE LIGASE"/>
    <property type="match status" value="1"/>
</dbReference>
<comment type="similarity">
    <text evidence="7">Belongs to the MurCDEF family.</text>
</comment>
<gene>
    <name evidence="7" type="primary">murD</name>
    <name evidence="12" type="ORF">UU65_C0003G0087</name>
</gene>
<protein>
    <recommendedName>
        <fullName evidence="7 8">UDP-N-acetylmuramoylalanine--D-glutamate ligase</fullName>
        <ecNumber evidence="7 8">6.3.2.9</ecNumber>
    </recommendedName>
    <alternativeName>
        <fullName evidence="7">D-glutamic acid-adding enzyme</fullName>
    </alternativeName>
    <alternativeName>
        <fullName evidence="7">UDP-N-acetylmuramoyl-L-alanyl-D-glutamate synthetase</fullName>
    </alternativeName>
</protein>
<keyword evidence="7 8" id="KW-0131">Cell cycle</keyword>
<feature type="domain" description="Mur ligase C-terminal" evidence="10">
    <location>
        <begin position="344"/>
        <end position="460"/>
    </location>
</feature>
<sequence>MFEKHLDKDILILGFGSEGQSSLKMLRKEFPRKIIGIADKAEFSNLPTEVKEILKDDNLTKHHFGDAYLEALDKYDVIVKTPGIPPCSPEIRRAKELGKIITSQTKIFFENVEQNQIIGITGTKGKSTTTTLIYNMLKNADIDAILVGNIGVPPLEALGTVSAGNSSDEAISPETQTELPQPNGLAMTKSPFFVFEMSSYQLDELRFSPHISIFLNAYEDHLDYHGSFENYISAKKNIFLHQDSNDYLIINNLFTDILPERISSRVYTFSLNENLTNFGCFVKNNALIYKIGGEEEAITTTDHVALKGEFNLQNAMAAIIASKILGVNNETIAKSLEEFIALPHRIEGIGTYHGITFYDDSISTIPQATIAALQTLGENVETLIMGGHNRGIDFSILGPEFTKRNIKNLILFPDSGKNIWDTISRTNPSIKGFFVENMTDAIDIAFKNTDPGKICLLSPASPSFGIFKNYQDRGNSFREEIEKYK</sequence>
<dbReference type="GO" id="GO:0051301">
    <property type="term" value="P:cell division"/>
    <property type="evidence" value="ECO:0007669"/>
    <property type="project" value="UniProtKB-KW"/>
</dbReference>
<dbReference type="Gene3D" id="3.90.190.20">
    <property type="entry name" value="Mur ligase, C-terminal domain"/>
    <property type="match status" value="1"/>
</dbReference>
<accession>A0A0G0WAC7</accession>
<evidence type="ECO:0000259" key="11">
    <source>
        <dbReference type="Pfam" id="PF08245"/>
    </source>
</evidence>
<evidence type="ECO:0000259" key="10">
    <source>
        <dbReference type="Pfam" id="PF02875"/>
    </source>
</evidence>
<dbReference type="NCBIfam" id="TIGR01087">
    <property type="entry name" value="murD"/>
    <property type="match status" value="1"/>
</dbReference>
<dbReference type="AlphaFoldDB" id="A0A0G0WAC7"/>
<dbReference type="Gene3D" id="3.40.1190.10">
    <property type="entry name" value="Mur-like, catalytic domain"/>
    <property type="match status" value="1"/>
</dbReference>
<dbReference type="GO" id="GO:0008764">
    <property type="term" value="F:UDP-N-acetylmuramoylalanine-D-glutamate ligase activity"/>
    <property type="evidence" value="ECO:0007669"/>
    <property type="project" value="UniProtKB-UniRule"/>
</dbReference>
<organism evidence="12 13">
    <name type="scientific">candidate division CPR2 bacterium GW2011_GWC1_41_48</name>
    <dbReference type="NCBI Taxonomy" id="1618344"/>
    <lineage>
        <taxon>Bacteria</taxon>
        <taxon>Bacteria division CPR2</taxon>
    </lineage>
</organism>
<dbReference type="GO" id="GO:0005737">
    <property type="term" value="C:cytoplasm"/>
    <property type="evidence" value="ECO:0007669"/>
    <property type="project" value="UniProtKB-SubCell"/>
</dbReference>
<dbReference type="HAMAP" id="MF_00639">
    <property type="entry name" value="MurD"/>
    <property type="match status" value="1"/>
</dbReference>
<dbReference type="EC" id="6.3.2.9" evidence="7 8"/>
<reference evidence="12 13" key="1">
    <citation type="journal article" date="2015" name="Nature">
        <title>rRNA introns, odd ribosomes, and small enigmatic genomes across a large radiation of phyla.</title>
        <authorList>
            <person name="Brown C.T."/>
            <person name="Hug L.A."/>
            <person name="Thomas B.C."/>
            <person name="Sharon I."/>
            <person name="Castelle C.J."/>
            <person name="Singh A."/>
            <person name="Wilkins M.J."/>
            <person name="Williams K.H."/>
            <person name="Banfield J.F."/>
        </authorList>
    </citation>
    <scope>NUCLEOTIDE SEQUENCE [LARGE SCALE GENOMIC DNA]</scope>
</reference>
<feature type="domain" description="Mur ligase central" evidence="11">
    <location>
        <begin position="120"/>
        <end position="321"/>
    </location>
</feature>
<comment type="pathway">
    <text evidence="2 7 8">Cell wall biogenesis; peptidoglycan biosynthesis.</text>
</comment>
<dbReference type="GO" id="GO:0071555">
    <property type="term" value="P:cell wall organization"/>
    <property type="evidence" value="ECO:0007669"/>
    <property type="project" value="UniProtKB-KW"/>
</dbReference>
<evidence type="ECO:0000313" key="13">
    <source>
        <dbReference type="Proteomes" id="UP000033869"/>
    </source>
</evidence>
<dbReference type="Pfam" id="PF08245">
    <property type="entry name" value="Mur_ligase_M"/>
    <property type="match status" value="1"/>
</dbReference>
<comment type="caution">
    <text evidence="12">The sequence shown here is derived from an EMBL/GenBank/DDBJ whole genome shotgun (WGS) entry which is preliminary data.</text>
</comment>
<evidence type="ECO:0000256" key="3">
    <source>
        <dbReference type="ARBA" id="ARBA00022490"/>
    </source>
</evidence>
<dbReference type="GO" id="GO:0008360">
    <property type="term" value="P:regulation of cell shape"/>
    <property type="evidence" value="ECO:0007669"/>
    <property type="project" value="UniProtKB-KW"/>
</dbReference>
<dbReference type="Gene3D" id="3.40.50.720">
    <property type="entry name" value="NAD(P)-binding Rossmann-like Domain"/>
    <property type="match status" value="1"/>
</dbReference>
<dbReference type="SUPFAM" id="SSF53244">
    <property type="entry name" value="MurD-like peptide ligases, peptide-binding domain"/>
    <property type="match status" value="1"/>
</dbReference>
<evidence type="ECO:0000256" key="1">
    <source>
        <dbReference type="ARBA" id="ARBA00004496"/>
    </source>
</evidence>
<evidence type="ECO:0000256" key="2">
    <source>
        <dbReference type="ARBA" id="ARBA00004752"/>
    </source>
</evidence>
<comment type="subcellular location">
    <subcellularLocation>
        <location evidence="1 7 8">Cytoplasm</location>
    </subcellularLocation>
</comment>